<dbReference type="GO" id="GO:0004523">
    <property type="term" value="F:RNA-DNA hybrid ribonuclease activity"/>
    <property type="evidence" value="ECO:0007669"/>
    <property type="project" value="InterPro"/>
</dbReference>
<evidence type="ECO:0000259" key="8">
    <source>
        <dbReference type="Pfam" id="PF13456"/>
    </source>
</evidence>
<evidence type="ECO:0000256" key="2">
    <source>
        <dbReference type="ARBA" id="ARBA00006622"/>
    </source>
</evidence>
<evidence type="ECO:0000313" key="10">
    <source>
        <dbReference type="Proteomes" id="UP001459277"/>
    </source>
</evidence>
<dbReference type="Gene3D" id="3.30.420.10">
    <property type="entry name" value="Ribonuclease H-like superfamily/Ribonuclease H"/>
    <property type="match status" value="1"/>
</dbReference>
<dbReference type="PANTHER" id="PTHR22966">
    <property type="entry name" value="2-AMINOETHANETHIOL DIOXYGENASE"/>
    <property type="match status" value="1"/>
</dbReference>
<dbReference type="EC" id="1.13.11.20" evidence="3"/>
<dbReference type="SUPFAM" id="SSF51182">
    <property type="entry name" value="RmlC-like cupins"/>
    <property type="match status" value="1"/>
</dbReference>
<dbReference type="CDD" id="cd20289">
    <property type="entry name" value="cupin_ADO"/>
    <property type="match status" value="1"/>
</dbReference>
<evidence type="ECO:0000256" key="6">
    <source>
        <dbReference type="ARBA" id="ARBA00023004"/>
    </source>
</evidence>
<dbReference type="InterPro" id="IPR011051">
    <property type="entry name" value="RmlC_Cupin_sf"/>
</dbReference>
<dbReference type="Gene3D" id="2.60.120.10">
    <property type="entry name" value="Jelly Rolls"/>
    <property type="match status" value="1"/>
</dbReference>
<dbReference type="GO" id="GO:0017172">
    <property type="term" value="F:cysteine dioxygenase activity"/>
    <property type="evidence" value="ECO:0007669"/>
    <property type="project" value="UniProtKB-EC"/>
</dbReference>
<dbReference type="InterPro" id="IPR014710">
    <property type="entry name" value="RmlC-like_jellyroll"/>
</dbReference>
<dbReference type="GO" id="GO:0070483">
    <property type="term" value="P:detection of hypoxia"/>
    <property type="evidence" value="ECO:0007669"/>
    <property type="project" value="UniProtKB-ARBA"/>
</dbReference>
<proteinExistence type="inferred from homology"/>
<evidence type="ECO:0000256" key="1">
    <source>
        <dbReference type="ARBA" id="ARBA00001954"/>
    </source>
</evidence>
<dbReference type="PANTHER" id="PTHR22966:SF63">
    <property type="entry name" value="CYSTEINE DIOXYGENASE"/>
    <property type="match status" value="1"/>
</dbReference>
<evidence type="ECO:0000256" key="5">
    <source>
        <dbReference type="ARBA" id="ARBA00023002"/>
    </source>
</evidence>
<keyword evidence="4" id="KW-0479">Metal-binding</keyword>
<dbReference type="Proteomes" id="UP001459277">
    <property type="component" value="Unassembled WGS sequence"/>
</dbReference>
<feature type="domain" description="RNase H type-1" evidence="8">
    <location>
        <begin position="306"/>
        <end position="424"/>
    </location>
</feature>
<dbReference type="Pfam" id="PF13456">
    <property type="entry name" value="RVT_3"/>
    <property type="match status" value="1"/>
</dbReference>
<organism evidence="9 10">
    <name type="scientific">Lithocarpus litseifolius</name>
    <dbReference type="NCBI Taxonomy" id="425828"/>
    <lineage>
        <taxon>Eukaryota</taxon>
        <taxon>Viridiplantae</taxon>
        <taxon>Streptophyta</taxon>
        <taxon>Embryophyta</taxon>
        <taxon>Tracheophyta</taxon>
        <taxon>Spermatophyta</taxon>
        <taxon>Magnoliopsida</taxon>
        <taxon>eudicotyledons</taxon>
        <taxon>Gunneridae</taxon>
        <taxon>Pentapetalae</taxon>
        <taxon>rosids</taxon>
        <taxon>fabids</taxon>
        <taxon>Fagales</taxon>
        <taxon>Fagaceae</taxon>
        <taxon>Lithocarpus</taxon>
    </lineage>
</organism>
<sequence length="483" mass="52699">MEAGAGVMEGGGGGGRDSSRVGVGVVVGVGHNNKIGYVKKGIIKKRRKWMRRIIKQAATVPVMPMPLQLQLQQLFVSCLDVFKGPPATIPAPNDVHKLCTILDNMKPEDVGLSSELQFFKPTNMVKGNPRVTYTTIYKCDNFSLCLFFLPATGVIPLHNHPGMTVFSKLLLGTMHIKSYDLVDPINLDGSVPSSQLRLAKLKADRVFEAPCDTSVLYPTTGGNIHAFTAITPCAVLDVIGPPYSKEDGRDCSYYKDHPYTASNGEAALTTVDSDSYGWLEEIEMPENSQMDGIEYLGPQVESILPNTDGSSRSLGIAGGGGGLVRDENGTWVFGFARKIGKASSFTAELWALRDGLRLCLSRNILVVEAELDAKSIVELLSKQHHPILSNSTLVDDCRQLITLFPQFRIRHCFREANRCADLLAGAGTLYNQDFLLAGAGTLLDQDFITFESHPPPEDMVFVFNSDCNGLYLNMLCPVADSFL</sequence>
<name>A0AAW2BLB6_9ROSI</name>
<reference evidence="9 10" key="1">
    <citation type="submission" date="2024-01" db="EMBL/GenBank/DDBJ databases">
        <title>A telomere-to-telomere, gap-free genome of sweet tea (Lithocarpus litseifolius).</title>
        <authorList>
            <person name="Zhou J."/>
        </authorList>
    </citation>
    <scope>NUCLEOTIDE SEQUENCE [LARGE SCALE GENOMIC DNA]</scope>
    <source>
        <strain evidence="9">Zhou-2022a</strain>
        <tissue evidence="9">Leaf</tissue>
    </source>
</reference>
<dbReference type="InterPro" id="IPR002156">
    <property type="entry name" value="RNaseH_domain"/>
</dbReference>
<evidence type="ECO:0000256" key="4">
    <source>
        <dbReference type="ARBA" id="ARBA00022723"/>
    </source>
</evidence>
<dbReference type="InterPro" id="IPR036397">
    <property type="entry name" value="RNaseH_sf"/>
</dbReference>
<comment type="similarity">
    <text evidence="2">Belongs to the cysteine dioxygenase family.</text>
</comment>
<keyword evidence="10" id="KW-1185">Reference proteome</keyword>
<dbReference type="InterPro" id="IPR012337">
    <property type="entry name" value="RNaseH-like_sf"/>
</dbReference>
<comment type="catalytic activity">
    <reaction evidence="7">
        <text>L-cysteine + O2 = 3-sulfino-L-alanine + H(+)</text>
        <dbReference type="Rhea" id="RHEA:20441"/>
        <dbReference type="ChEBI" id="CHEBI:15378"/>
        <dbReference type="ChEBI" id="CHEBI:15379"/>
        <dbReference type="ChEBI" id="CHEBI:35235"/>
        <dbReference type="ChEBI" id="CHEBI:61085"/>
        <dbReference type="EC" id="1.13.11.20"/>
    </reaction>
    <physiologicalReaction direction="left-to-right" evidence="7">
        <dbReference type="Rhea" id="RHEA:20442"/>
    </physiologicalReaction>
</comment>
<dbReference type="EMBL" id="JAZDWU010000011">
    <property type="protein sequence ID" value="KAK9986866.1"/>
    <property type="molecule type" value="Genomic_DNA"/>
</dbReference>
<keyword evidence="6" id="KW-0408">Iron</keyword>
<dbReference type="InterPro" id="IPR044730">
    <property type="entry name" value="RNase_H-like_dom_plant"/>
</dbReference>
<dbReference type="GO" id="GO:0003676">
    <property type="term" value="F:nucleic acid binding"/>
    <property type="evidence" value="ECO:0007669"/>
    <property type="project" value="InterPro"/>
</dbReference>
<dbReference type="SUPFAM" id="SSF53098">
    <property type="entry name" value="Ribonuclease H-like"/>
    <property type="match status" value="1"/>
</dbReference>
<dbReference type="AlphaFoldDB" id="A0AAW2BLB6"/>
<comment type="cofactor">
    <cofactor evidence="1">
        <name>Fe(2+)</name>
        <dbReference type="ChEBI" id="CHEBI:29033"/>
    </cofactor>
</comment>
<keyword evidence="5" id="KW-0560">Oxidoreductase</keyword>
<protein>
    <recommendedName>
        <fullName evidence="3">cysteine dioxygenase</fullName>
        <ecNumber evidence="3">1.13.11.20</ecNumber>
    </recommendedName>
</protein>
<evidence type="ECO:0000256" key="7">
    <source>
        <dbReference type="ARBA" id="ARBA00024284"/>
    </source>
</evidence>
<accession>A0AAW2BLB6</accession>
<dbReference type="CDD" id="cd06222">
    <property type="entry name" value="RNase_H_like"/>
    <property type="match status" value="1"/>
</dbReference>
<dbReference type="InterPro" id="IPR012864">
    <property type="entry name" value="PCO/ADO"/>
</dbReference>
<dbReference type="GO" id="GO:0046872">
    <property type="term" value="F:metal ion binding"/>
    <property type="evidence" value="ECO:0007669"/>
    <property type="project" value="UniProtKB-KW"/>
</dbReference>
<dbReference type="Pfam" id="PF07847">
    <property type="entry name" value="PCO_ADO"/>
    <property type="match status" value="1"/>
</dbReference>
<evidence type="ECO:0000313" key="9">
    <source>
        <dbReference type="EMBL" id="KAK9986866.1"/>
    </source>
</evidence>
<evidence type="ECO:0000256" key="3">
    <source>
        <dbReference type="ARBA" id="ARBA00013133"/>
    </source>
</evidence>
<gene>
    <name evidence="9" type="ORF">SO802_031817</name>
</gene>
<comment type="caution">
    <text evidence="9">The sequence shown here is derived from an EMBL/GenBank/DDBJ whole genome shotgun (WGS) entry which is preliminary data.</text>
</comment>